<dbReference type="InterPro" id="IPR036397">
    <property type="entry name" value="RNaseH_sf"/>
</dbReference>
<dbReference type="InterPro" id="IPR052408">
    <property type="entry name" value="Exonuclease_MUT-7-like"/>
</dbReference>
<sequence length="552" mass="62551">MNSSETKKLKSVPVHYVSSTDSTEFTQLCHALKHSTIIGLDAEWKPVRTKPFTFPTVSLLQLACRVNKITDSDSVKELEKKSGVEVEVANQSDSLVFLVDLLEIDIPSIWKVLKEMFVSAEILKLGFKFKQDLTFLSSTFSSHGCEPGFEWMEPYIEIASVYHNLQNKQSVEKLSKNNKSLAAICEELLGISLSKELQCSDWSCRPLTEEQKEYAAADAECLVEIFDIFQEKFLNEGILCPSNNELHFSNAVLGLKEILEYCDDCDNVLTQKYFQASDLIRFATVSQSSNTAVGPLPDPLCISKIPLAVSLSKLVRVYGEKLSLKESDKKPKASKKKGNTQPSVGLVSKGKHVKRCVEYQGPPPWDLSLGGDGCPKFLCDVMVEGLAKYLRSVGCDAAVPYSKKPDARQIIDQVNKEKRILLTRDAKILKHQYLMNNQAYRVESFYKNEQLLEVIQKFKLKIRTDQLMSRCTKCNGRFIQKPLTTEEAIEAAKGFQKIPDCLFDHNIEFWQCMDCKQLYWEGTQYHNAVEKFIGICKLNKWQPKTSQKLPTI</sequence>
<dbReference type="Pfam" id="PF01612">
    <property type="entry name" value="DNA_pol_A_exo1"/>
    <property type="match status" value="1"/>
</dbReference>
<dbReference type="FunCoup" id="A0A2G5CTZ7">
    <property type="interactions" value="442"/>
</dbReference>
<dbReference type="GO" id="GO:0003676">
    <property type="term" value="F:nucleic acid binding"/>
    <property type="evidence" value="ECO:0007669"/>
    <property type="project" value="InterPro"/>
</dbReference>
<accession>A0A2G5CTZ7</accession>
<dbReference type="EMBL" id="KZ305054">
    <property type="protein sequence ID" value="PIA34752.1"/>
    <property type="molecule type" value="Genomic_DNA"/>
</dbReference>
<proteinExistence type="predicted"/>
<dbReference type="EMBL" id="KZ305054">
    <property type="protein sequence ID" value="PIA34753.1"/>
    <property type="molecule type" value="Genomic_DNA"/>
</dbReference>
<protein>
    <recommendedName>
        <fullName evidence="1">3'-5' exonuclease domain-containing protein</fullName>
    </recommendedName>
</protein>
<organism evidence="2 3">
    <name type="scientific">Aquilegia coerulea</name>
    <name type="common">Rocky mountain columbine</name>
    <dbReference type="NCBI Taxonomy" id="218851"/>
    <lineage>
        <taxon>Eukaryota</taxon>
        <taxon>Viridiplantae</taxon>
        <taxon>Streptophyta</taxon>
        <taxon>Embryophyta</taxon>
        <taxon>Tracheophyta</taxon>
        <taxon>Spermatophyta</taxon>
        <taxon>Magnoliopsida</taxon>
        <taxon>Ranunculales</taxon>
        <taxon>Ranunculaceae</taxon>
        <taxon>Thalictroideae</taxon>
        <taxon>Aquilegia</taxon>
    </lineage>
</organism>
<dbReference type="InterPro" id="IPR002562">
    <property type="entry name" value="3'-5'_exonuclease_dom"/>
</dbReference>
<dbReference type="STRING" id="218851.A0A2G5CTZ7"/>
<reference evidence="2 3" key="1">
    <citation type="submission" date="2017-09" db="EMBL/GenBank/DDBJ databases">
        <title>WGS assembly of Aquilegia coerulea Goldsmith.</title>
        <authorList>
            <person name="Hodges S."/>
            <person name="Kramer E."/>
            <person name="Nordborg M."/>
            <person name="Tomkins J."/>
            <person name="Borevitz J."/>
            <person name="Derieg N."/>
            <person name="Yan J."/>
            <person name="Mihaltcheva S."/>
            <person name="Hayes R.D."/>
            <person name="Rokhsar D."/>
        </authorList>
    </citation>
    <scope>NUCLEOTIDE SEQUENCE [LARGE SCALE GENOMIC DNA]</scope>
    <source>
        <strain evidence="3">cv. Goldsmith</strain>
    </source>
</reference>
<gene>
    <name evidence="2" type="ORF">AQUCO_03700191v1</name>
</gene>
<dbReference type="Proteomes" id="UP000230069">
    <property type="component" value="Unassembled WGS sequence"/>
</dbReference>
<dbReference type="AlphaFoldDB" id="A0A2G5CTZ7"/>
<dbReference type="SMART" id="SM00474">
    <property type="entry name" value="35EXOc"/>
    <property type="match status" value="1"/>
</dbReference>
<evidence type="ECO:0000259" key="1">
    <source>
        <dbReference type="SMART" id="SM00474"/>
    </source>
</evidence>
<evidence type="ECO:0000313" key="2">
    <source>
        <dbReference type="EMBL" id="PIA34753.1"/>
    </source>
</evidence>
<dbReference type="Gene3D" id="3.30.420.10">
    <property type="entry name" value="Ribonuclease H-like superfamily/Ribonuclease H"/>
    <property type="match status" value="1"/>
</dbReference>
<dbReference type="EMBL" id="KZ305054">
    <property type="protein sequence ID" value="PIA34754.1"/>
    <property type="molecule type" value="Genomic_DNA"/>
</dbReference>
<dbReference type="InterPro" id="IPR002782">
    <property type="entry name" value="Mut7-C_RNAse_dom"/>
</dbReference>
<dbReference type="GO" id="GO:0006139">
    <property type="term" value="P:nucleobase-containing compound metabolic process"/>
    <property type="evidence" value="ECO:0007669"/>
    <property type="project" value="InterPro"/>
</dbReference>
<dbReference type="PANTHER" id="PTHR47765">
    <property type="entry name" value="3'-5' EXONUCLEASE DOMAIN-CONTAINING PROTEIN"/>
    <property type="match status" value="1"/>
</dbReference>
<evidence type="ECO:0000313" key="3">
    <source>
        <dbReference type="Proteomes" id="UP000230069"/>
    </source>
</evidence>
<keyword evidence="3" id="KW-1185">Reference proteome</keyword>
<dbReference type="SUPFAM" id="SSF53098">
    <property type="entry name" value="Ribonuclease H-like"/>
    <property type="match status" value="1"/>
</dbReference>
<dbReference type="Pfam" id="PF01927">
    <property type="entry name" value="Mut7-C"/>
    <property type="match status" value="1"/>
</dbReference>
<dbReference type="InterPro" id="IPR012337">
    <property type="entry name" value="RNaseH-like_sf"/>
</dbReference>
<name>A0A2G5CTZ7_AQUCA</name>
<dbReference type="PANTHER" id="PTHR47765:SF2">
    <property type="entry name" value="EXONUCLEASE MUT-7 HOMOLOG"/>
    <property type="match status" value="1"/>
</dbReference>
<dbReference type="GO" id="GO:0008408">
    <property type="term" value="F:3'-5' exonuclease activity"/>
    <property type="evidence" value="ECO:0007669"/>
    <property type="project" value="InterPro"/>
</dbReference>
<dbReference type="OrthoDB" id="10261556at2759"/>
<feature type="domain" description="3'-5' exonuclease" evidence="1">
    <location>
        <begin position="16"/>
        <end position="234"/>
    </location>
</feature>